<name>A0ABN8ZMG6_RANTA</name>
<keyword evidence="3" id="KW-1185">Reference proteome</keyword>
<keyword evidence="1" id="KW-0472">Membrane</keyword>
<feature type="transmembrane region" description="Helical" evidence="1">
    <location>
        <begin position="12"/>
        <end position="33"/>
    </location>
</feature>
<gene>
    <name evidence="2" type="ORF">MRATA1EN1_LOCUS23916</name>
</gene>
<reference evidence="2" key="1">
    <citation type="submission" date="2023-04" db="EMBL/GenBank/DDBJ databases">
        <authorList>
            <consortium name="ELIXIR-Norway"/>
        </authorList>
    </citation>
    <scope>NUCLEOTIDE SEQUENCE [LARGE SCALE GENOMIC DNA]</scope>
</reference>
<dbReference type="EMBL" id="OX459940">
    <property type="protein sequence ID" value="CAI9174954.1"/>
    <property type="molecule type" value="Genomic_DNA"/>
</dbReference>
<protein>
    <submittedName>
        <fullName evidence="2">Uncharacterized protein</fullName>
    </submittedName>
</protein>
<sequence length="103" mass="11493">MTSHGPRFYTNHLSLSFISLIEMVSSGSFYAVFTAPHLFAPPGCCATQTEGEGAQTPPVALQMKRSDAHQVPSTARFYEVLVSSRSHDVPLYFAFILWYYTLL</sequence>
<dbReference type="Proteomes" id="UP001176941">
    <property type="component" value="Chromosome 4"/>
</dbReference>
<organism evidence="2 3">
    <name type="scientific">Rangifer tarandus platyrhynchus</name>
    <name type="common">Svalbard reindeer</name>
    <dbReference type="NCBI Taxonomy" id="3082113"/>
    <lineage>
        <taxon>Eukaryota</taxon>
        <taxon>Metazoa</taxon>
        <taxon>Chordata</taxon>
        <taxon>Craniata</taxon>
        <taxon>Vertebrata</taxon>
        <taxon>Euteleostomi</taxon>
        <taxon>Mammalia</taxon>
        <taxon>Eutheria</taxon>
        <taxon>Laurasiatheria</taxon>
        <taxon>Artiodactyla</taxon>
        <taxon>Ruminantia</taxon>
        <taxon>Pecora</taxon>
        <taxon>Cervidae</taxon>
        <taxon>Odocoileinae</taxon>
        <taxon>Rangifer</taxon>
    </lineage>
</organism>
<accession>A0ABN8ZMG6</accession>
<evidence type="ECO:0000313" key="2">
    <source>
        <dbReference type="EMBL" id="CAI9174954.1"/>
    </source>
</evidence>
<keyword evidence="1" id="KW-0812">Transmembrane</keyword>
<proteinExistence type="predicted"/>
<keyword evidence="1" id="KW-1133">Transmembrane helix</keyword>
<evidence type="ECO:0000313" key="3">
    <source>
        <dbReference type="Proteomes" id="UP001176941"/>
    </source>
</evidence>
<evidence type="ECO:0000256" key="1">
    <source>
        <dbReference type="SAM" id="Phobius"/>
    </source>
</evidence>